<sequence length="158" mass="16900">MRKPATIIMAVAVALSLAGCATIRDSRLNPFNWFGRSEETSVQVPETASGIPNDPRLLVAQVTALEVARMPGGAIVRATGLPPTQGWWKAELVAENGGDPVDGVMTYRFVLAPPVEAQPASTTQSREVTAAAYLSNVKLEQIRTVVVIGETNSRSSRR</sequence>
<evidence type="ECO:0000256" key="1">
    <source>
        <dbReference type="SAM" id="SignalP"/>
    </source>
</evidence>
<name>A0ABT2ZGZ0_9RHOB</name>
<evidence type="ECO:0000313" key="2">
    <source>
        <dbReference type="EMBL" id="MCV2870399.1"/>
    </source>
</evidence>
<feature type="signal peptide" evidence="1">
    <location>
        <begin position="1"/>
        <end position="21"/>
    </location>
</feature>
<evidence type="ECO:0008006" key="4">
    <source>
        <dbReference type="Google" id="ProtNLM"/>
    </source>
</evidence>
<protein>
    <recommendedName>
        <fullName evidence="4">Lipoprotein</fullName>
    </recommendedName>
</protein>
<dbReference type="RefSeq" id="WP_263736079.1">
    <property type="nucleotide sequence ID" value="NZ_JAOWKY010000006.1"/>
</dbReference>
<evidence type="ECO:0000313" key="3">
    <source>
        <dbReference type="Proteomes" id="UP001652542"/>
    </source>
</evidence>
<comment type="caution">
    <text evidence="2">The sequence shown here is derived from an EMBL/GenBank/DDBJ whole genome shotgun (WGS) entry which is preliminary data.</text>
</comment>
<organism evidence="2 3">
    <name type="scientific">Albidovulum marisflavi</name>
    <dbReference type="NCBI Taxonomy" id="2984159"/>
    <lineage>
        <taxon>Bacteria</taxon>
        <taxon>Pseudomonadati</taxon>
        <taxon>Pseudomonadota</taxon>
        <taxon>Alphaproteobacteria</taxon>
        <taxon>Rhodobacterales</taxon>
        <taxon>Paracoccaceae</taxon>
        <taxon>Albidovulum</taxon>
    </lineage>
</organism>
<reference evidence="2 3" key="1">
    <citation type="submission" date="2022-10" db="EMBL/GenBank/DDBJ databases">
        <title>Defluviimonas sp. nov., isolated from ocean surface water.</title>
        <authorList>
            <person name="He W."/>
            <person name="Wang L."/>
            <person name="Zhang D.-F."/>
        </authorList>
    </citation>
    <scope>NUCLEOTIDE SEQUENCE [LARGE SCALE GENOMIC DNA]</scope>
    <source>
        <strain evidence="2 3">WL0002</strain>
    </source>
</reference>
<proteinExistence type="predicted"/>
<dbReference type="PROSITE" id="PS51257">
    <property type="entry name" value="PROKAR_LIPOPROTEIN"/>
    <property type="match status" value="1"/>
</dbReference>
<keyword evidence="3" id="KW-1185">Reference proteome</keyword>
<dbReference type="EMBL" id="JAOWKY010000006">
    <property type="protein sequence ID" value="MCV2870399.1"/>
    <property type="molecule type" value="Genomic_DNA"/>
</dbReference>
<feature type="chain" id="PRO_5046270938" description="Lipoprotein" evidence="1">
    <location>
        <begin position="22"/>
        <end position="158"/>
    </location>
</feature>
<keyword evidence="1" id="KW-0732">Signal</keyword>
<gene>
    <name evidence="2" type="ORF">OEW28_17435</name>
</gene>
<dbReference type="Proteomes" id="UP001652542">
    <property type="component" value="Unassembled WGS sequence"/>
</dbReference>
<accession>A0ABT2ZGZ0</accession>